<feature type="repeat" description="WD" evidence="9">
    <location>
        <begin position="173"/>
        <end position="207"/>
    </location>
</feature>
<feature type="domain" description="CAF1B/HIR1 beta-propeller" evidence="10">
    <location>
        <begin position="15"/>
        <end position="211"/>
    </location>
</feature>
<evidence type="ECO:0000313" key="12">
    <source>
        <dbReference type="Proteomes" id="UP000077115"/>
    </source>
</evidence>
<gene>
    <name evidence="11" type="ORF">BDEG_25465</name>
</gene>
<organism evidence="11 12">
    <name type="scientific">Batrachochytrium dendrobatidis (strain JEL423)</name>
    <dbReference type="NCBI Taxonomy" id="403673"/>
    <lineage>
        <taxon>Eukaryota</taxon>
        <taxon>Fungi</taxon>
        <taxon>Fungi incertae sedis</taxon>
        <taxon>Chytridiomycota</taxon>
        <taxon>Chytridiomycota incertae sedis</taxon>
        <taxon>Chytridiomycetes</taxon>
        <taxon>Rhizophydiales</taxon>
        <taxon>Rhizophydiales incertae sedis</taxon>
        <taxon>Batrachochytrium</taxon>
    </lineage>
</organism>
<dbReference type="SMART" id="SM00320">
    <property type="entry name" value="WD40"/>
    <property type="match status" value="6"/>
</dbReference>
<comment type="similarity">
    <text evidence="2">Belongs to the WD repeat HIR1 family.</text>
</comment>
<keyword evidence="4" id="KW-0677">Repeat</keyword>
<evidence type="ECO:0000259" key="10">
    <source>
        <dbReference type="Pfam" id="PF24105"/>
    </source>
</evidence>
<dbReference type="InterPro" id="IPR015943">
    <property type="entry name" value="WD40/YVTN_repeat-like_dom_sf"/>
</dbReference>
<reference evidence="11 12" key="1">
    <citation type="submission" date="2006-10" db="EMBL/GenBank/DDBJ databases">
        <title>The Genome Sequence of Batrachochytrium dendrobatidis JEL423.</title>
        <authorList>
            <consortium name="The Broad Institute Genome Sequencing Platform"/>
            <person name="Birren B."/>
            <person name="Lander E."/>
            <person name="Galagan J."/>
            <person name="Cuomo C."/>
            <person name="Devon K."/>
            <person name="Jaffe D."/>
            <person name="Butler J."/>
            <person name="Alvarez P."/>
            <person name="Gnerre S."/>
            <person name="Grabherr M."/>
            <person name="Kleber M."/>
            <person name="Mauceli E."/>
            <person name="Brockman W."/>
            <person name="Young S."/>
            <person name="LaButti K."/>
            <person name="Sykes S."/>
            <person name="DeCaprio D."/>
            <person name="Crawford M."/>
            <person name="Koehrsen M."/>
            <person name="Engels R."/>
            <person name="Montgomery P."/>
            <person name="Pearson M."/>
            <person name="Howarth C."/>
            <person name="Larson L."/>
            <person name="White J."/>
            <person name="O'Leary S."/>
            <person name="Kodira C."/>
            <person name="Zeng Q."/>
            <person name="Yandava C."/>
            <person name="Alvarado L."/>
            <person name="Longcore J."/>
            <person name="James T."/>
        </authorList>
    </citation>
    <scope>NUCLEOTIDE SEQUENCE [LARGE SCALE GENOMIC DNA]</scope>
    <source>
        <strain evidence="11 12">JEL423</strain>
    </source>
</reference>
<dbReference type="VEuPathDB" id="FungiDB:BDEG_25465"/>
<dbReference type="InterPro" id="IPR055410">
    <property type="entry name" value="Beta-prop_CAF1B_HIR1"/>
</dbReference>
<comment type="subcellular location">
    <subcellularLocation>
        <location evidence="1">Nucleus</location>
    </subcellularLocation>
</comment>
<dbReference type="GO" id="GO:0006335">
    <property type="term" value="P:DNA replication-dependent chromatin assembly"/>
    <property type="evidence" value="ECO:0007669"/>
    <property type="project" value="InterPro"/>
</dbReference>
<accession>A0A177WP93</accession>
<evidence type="ECO:0000256" key="6">
    <source>
        <dbReference type="ARBA" id="ARBA00022853"/>
    </source>
</evidence>
<feature type="repeat" description="WD" evidence="9">
    <location>
        <begin position="131"/>
        <end position="172"/>
    </location>
</feature>
<keyword evidence="6" id="KW-0156">Chromatin regulator</keyword>
<dbReference type="GO" id="GO:0005634">
    <property type="term" value="C:nucleus"/>
    <property type="evidence" value="ECO:0007669"/>
    <property type="project" value="UniProtKB-SubCell"/>
</dbReference>
<evidence type="ECO:0000256" key="1">
    <source>
        <dbReference type="ARBA" id="ARBA00004123"/>
    </source>
</evidence>
<dbReference type="InterPro" id="IPR036322">
    <property type="entry name" value="WD40_repeat_dom_sf"/>
</dbReference>
<dbReference type="GO" id="GO:0033186">
    <property type="term" value="C:CAF-1 complex"/>
    <property type="evidence" value="ECO:0007669"/>
    <property type="project" value="TreeGrafter"/>
</dbReference>
<dbReference type="Pfam" id="PF24105">
    <property type="entry name" value="Beta-prop_CAF1B_HIR1"/>
    <property type="match status" value="2"/>
</dbReference>
<dbReference type="SUPFAM" id="SSF50978">
    <property type="entry name" value="WD40 repeat-like"/>
    <property type="match status" value="1"/>
</dbReference>
<evidence type="ECO:0000256" key="7">
    <source>
        <dbReference type="ARBA" id="ARBA00023204"/>
    </source>
</evidence>
<protein>
    <recommendedName>
        <fullName evidence="10">CAF1B/HIR1 beta-propeller domain-containing protein</fullName>
    </recommendedName>
</protein>
<reference evidence="11 12" key="2">
    <citation type="submission" date="2016-05" db="EMBL/GenBank/DDBJ databases">
        <title>Lineage-specific infection strategies underlie the spectrum of fungal disease in amphibians.</title>
        <authorList>
            <person name="Cuomo C.A."/>
            <person name="Farrer R.A."/>
            <person name="James T."/>
            <person name="Longcore J."/>
            <person name="Birren B."/>
        </authorList>
    </citation>
    <scope>NUCLEOTIDE SEQUENCE [LARGE SCALE GENOMIC DNA]</scope>
    <source>
        <strain evidence="11 12">JEL423</strain>
    </source>
</reference>
<dbReference type="PROSITE" id="PS50294">
    <property type="entry name" value="WD_REPEATS_REGION"/>
    <property type="match status" value="1"/>
</dbReference>
<evidence type="ECO:0000256" key="2">
    <source>
        <dbReference type="ARBA" id="ARBA00007306"/>
    </source>
</evidence>
<dbReference type="GO" id="GO:0006281">
    <property type="term" value="P:DNA repair"/>
    <property type="evidence" value="ECO:0007669"/>
    <property type="project" value="UniProtKB-KW"/>
</dbReference>
<feature type="repeat" description="WD" evidence="9">
    <location>
        <begin position="73"/>
        <end position="105"/>
    </location>
</feature>
<dbReference type="Proteomes" id="UP000077115">
    <property type="component" value="Unassembled WGS sequence"/>
</dbReference>
<evidence type="ECO:0000313" key="11">
    <source>
        <dbReference type="EMBL" id="OAJ41938.1"/>
    </source>
</evidence>
<evidence type="ECO:0000256" key="8">
    <source>
        <dbReference type="ARBA" id="ARBA00023242"/>
    </source>
</evidence>
<evidence type="ECO:0000256" key="4">
    <source>
        <dbReference type="ARBA" id="ARBA00022737"/>
    </source>
</evidence>
<dbReference type="GO" id="GO:0006334">
    <property type="term" value="P:nucleosome assembly"/>
    <property type="evidence" value="ECO:0007669"/>
    <property type="project" value="TreeGrafter"/>
</dbReference>
<feature type="domain" description="CAF1B/HIR1 beta-propeller" evidence="10">
    <location>
        <begin position="268"/>
        <end position="460"/>
    </location>
</feature>
<keyword evidence="8" id="KW-0539">Nucleus</keyword>
<dbReference type="STRING" id="403673.A0A177WP93"/>
<dbReference type="AlphaFoldDB" id="A0A177WP93"/>
<dbReference type="InterPro" id="IPR001680">
    <property type="entry name" value="WD40_rpt"/>
</dbReference>
<name>A0A177WP93_BATDL</name>
<keyword evidence="3 9" id="KW-0853">WD repeat</keyword>
<evidence type="ECO:0000256" key="3">
    <source>
        <dbReference type="ARBA" id="ARBA00022574"/>
    </source>
</evidence>
<keyword evidence="7" id="KW-0234">DNA repair</keyword>
<dbReference type="PANTHER" id="PTHR15271:SF4">
    <property type="entry name" value="CHROMATIN ASSEMBLY FACTOR 1 SUBUNIT B"/>
    <property type="match status" value="1"/>
</dbReference>
<sequence>MHDFIKHLSFTHVGMKAKTLQILWHDRSPVFSADFEQILDGRLATCGGDNNVRIWKVVRINDEPPKMEFLATLSRHTATVNCVRWSPTGGLIASGGDDGSILIWQQCEQRQDSMSEDDNENIQTWRMTSLLRGASSELYDLTWSPDGRFILSACVDNTCRIYNVAENKCVHVMTDHQHFVQGVAWDPLYQFLATQSSDRSVIVYELSLSKAGVLNTNIIARHSKIEPSKLAFKSFISKQDSEVPIDDTALTPSKSHLALSSTGETVSIDSATHKSKAFRIFHDENLTSFFRRLAFSPDGSLLVVPAGLSKYSTRKNGLATDSVLEQTNKASQGTNAANSAHTVYVFGRGKLSSDPILHLAGHKTAPVAIRFNHNRYKLLQSTLDTGVRPTINLPYRYIFAVATQDTVVIYDTQHIRPLAFFGNLHYATFTDMTWSSDGRTLIMSSIDGFCSMVELDENELGVIYTPPAPVEPNIVNSNSDDLKTKPVDNPAVSKPITKMALKSTDSFASKFESDTTMAQISTELPADVTISSSVMVHTQIGLPVVTGAETASKKRRIAPVFLGLSSTKSS</sequence>
<evidence type="ECO:0000256" key="5">
    <source>
        <dbReference type="ARBA" id="ARBA00022763"/>
    </source>
</evidence>
<dbReference type="InterPro" id="IPR045145">
    <property type="entry name" value="PTHR15271"/>
</dbReference>
<dbReference type="Gene3D" id="2.130.10.10">
    <property type="entry name" value="YVTN repeat-like/Quinoprotein amine dehydrogenase"/>
    <property type="match status" value="3"/>
</dbReference>
<dbReference type="OrthoDB" id="71227at2759"/>
<evidence type="ECO:0000256" key="9">
    <source>
        <dbReference type="PROSITE-ProRule" id="PRU00221"/>
    </source>
</evidence>
<dbReference type="PROSITE" id="PS50082">
    <property type="entry name" value="WD_REPEATS_2"/>
    <property type="match status" value="3"/>
</dbReference>
<keyword evidence="5" id="KW-0227">DNA damage</keyword>
<dbReference type="EMBL" id="DS022306">
    <property type="protein sequence ID" value="OAJ41938.1"/>
    <property type="molecule type" value="Genomic_DNA"/>
</dbReference>
<proteinExistence type="inferred from homology"/>
<dbReference type="eggNOG" id="KOG1009">
    <property type="taxonomic scope" value="Eukaryota"/>
</dbReference>
<dbReference type="PANTHER" id="PTHR15271">
    <property type="entry name" value="CHROMATIN ASSEMBLY FACTOR 1 SUBUNIT B"/>
    <property type="match status" value="1"/>
</dbReference>